<accession>A0AA42ICR7</accession>
<feature type="coiled-coil region" evidence="1">
    <location>
        <begin position="223"/>
        <end position="250"/>
    </location>
</feature>
<evidence type="ECO:0000256" key="1">
    <source>
        <dbReference type="SAM" id="Coils"/>
    </source>
</evidence>
<evidence type="ECO:0000313" key="3">
    <source>
        <dbReference type="EMBL" id="MDH0655118.1"/>
    </source>
</evidence>
<reference evidence="3" key="1">
    <citation type="submission" date="2022-09" db="EMBL/GenBank/DDBJ databases">
        <title>Intensive care unit water sources are persistently colonized with multi-drug resistant bacteria and are the site of extensive horizontal gene transfer of antibiotic resistance genes.</title>
        <authorList>
            <person name="Diorio-Toth L."/>
        </authorList>
    </citation>
    <scope>NUCLEOTIDE SEQUENCE</scope>
    <source>
        <strain evidence="3">GD03851</strain>
    </source>
</reference>
<keyword evidence="2" id="KW-1133">Transmembrane helix</keyword>
<keyword evidence="2" id="KW-0812">Transmembrane</keyword>
<feature type="transmembrane region" description="Helical" evidence="2">
    <location>
        <begin position="309"/>
        <end position="330"/>
    </location>
</feature>
<feature type="coiled-coil region" evidence="1">
    <location>
        <begin position="49"/>
        <end position="93"/>
    </location>
</feature>
<dbReference type="AlphaFoldDB" id="A0AA42ICR7"/>
<proteinExistence type="predicted"/>
<gene>
    <name evidence="3" type="ORF">N5D11_03120</name>
</gene>
<evidence type="ECO:0000313" key="4">
    <source>
        <dbReference type="Proteomes" id="UP001161099"/>
    </source>
</evidence>
<comment type="caution">
    <text evidence="3">The sequence shown here is derived from an EMBL/GenBank/DDBJ whole genome shotgun (WGS) entry which is preliminary data.</text>
</comment>
<dbReference type="EMBL" id="JAOCDR010000003">
    <property type="protein sequence ID" value="MDH0655118.1"/>
    <property type="molecule type" value="Genomic_DNA"/>
</dbReference>
<sequence length="412" mass="47936">MGIFELKSKDEARLKHMLKELGELNDSLGAKYSLRADLRDLTNRSFTVGKLLQEELDKIRDKQQLLKNECDQTLQLKNRIENCLDMIAELENRFQQNENGESQYDRILAFTSDEIINDLESRKQQILDKYSELFEVDESGVIPVKKLSAQIDKIEEKYRELFEKENESGENLFEELDSKLERISDLWNEYFVEDEEGSTKSKLIDERLKKLDQFYLKVFGDEVKEITSLKQELEDRLDNLKQIEIQAKATIDLSSEAGLAGGFVIKRKEANTARLISLGVFISAVIFMFGFNIWLFDEADFKNMELYKILFKVTINAPLIWIATIANINLNRFSKLEQEYSHKEALAKSYERYRTEIEQLEKLGVKGADELKVKLLDTNLDAFKLNPAEHSNQAKPDFSILEFVKSKFEESK</sequence>
<dbReference type="GeneID" id="56339637"/>
<keyword evidence="2" id="KW-0472">Membrane</keyword>
<evidence type="ECO:0000256" key="2">
    <source>
        <dbReference type="SAM" id="Phobius"/>
    </source>
</evidence>
<feature type="transmembrane region" description="Helical" evidence="2">
    <location>
        <begin position="275"/>
        <end position="297"/>
    </location>
</feature>
<keyword evidence="1" id="KW-0175">Coiled coil</keyword>
<name>A0AA42ICR7_ACIJO</name>
<dbReference type="Proteomes" id="UP001161099">
    <property type="component" value="Unassembled WGS sequence"/>
</dbReference>
<organism evidence="3 4">
    <name type="scientific">Acinetobacter johnsonii</name>
    <dbReference type="NCBI Taxonomy" id="40214"/>
    <lineage>
        <taxon>Bacteria</taxon>
        <taxon>Pseudomonadati</taxon>
        <taxon>Pseudomonadota</taxon>
        <taxon>Gammaproteobacteria</taxon>
        <taxon>Moraxellales</taxon>
        <taxon>Moraxellaceae</taxon>
        <taxon>Acinetobacter</taxon>
    </lineage>
</organism>
<dbReference type="RefSeq" id="WP_004982709.1">
    <property type="nucleotide sequence ID" value="NZ_JAOCDR010000003.1"/>
</dbReference>
<protein>
    <submittedName>
        <fullName evidence="3">Uncharacterized protein</fullName>
    </submittedName>
</protein>